<name>A0A7X4KNI2_9BURK</name>
<gene>
    <name evidence="1" type="ORF">GTP77_17935</name>
</gene>
<comment type="caution">
    <text evidence="1">The sequence shown here is derived from an EMBL/GenBank/DDBJ whole genome shotgun (WGS) entry which is preliminary data.</text>
</comment>
<dbReference type="Proteomes" id="UP000450676">
    <property type="component" value="Unassembled WGS sequence"/>
</dbReference>
<reference evidence="1 2" key="1">
    <citation type="submission" date="2019-12" db="EMBL/GenBank/DDBJ databases">
        <title>Novel species isolated from a subtropical stream in China.</title>
        <authorList>
            <person name="Lu H."/>
        </authorList>
    </citation>
    <scope>NUCLEOTIDE SEQUENCE [LARGE SCALE GENOMIC DNA]</scope>
    <source>
        <strain evidence="1 2">FT127W</strain>
    </source>
</reference>
<keyword evidence="2" id="KW-1185">Reference proteome</keyword>
<sequence>MCTEIAAFEEEDSAICNTINLTYNLLGARYQPDVPFRCHKLIYSLMEATVNNTLMDRLFQTRRGLVDGFLSSREVAQAASISTRAAADTMRVLAQLGVGISCSLRISYPLARKIRTFLAWATGTDAPKEKMVVFLPLNLMVDLLVGGFLQTFYDASQVCTLYQQPLIPCTFKC</sequence>
<dbReference type="RefSeq" id="WP_161073518.1">
    <property type="nucleotide sequence ID" value="NZ_WWCU01000021.1"/>
</dbReference>
<dbReference type="EMBL" id="WWCU01000021">
    <property type="protein sequence ID" value="MYN09207.1"/>
    <property type="molecule type" value="Genomic_DNA"/>
</dbReference>
<organism evidence="1 2">
    <name type="scientific">Pseudoduganella aquatica</name>
    <dbReference type="NCBI Taxonomy" id="2660641"/>
    <lineage>
        <taxon>Bacteria</taxon>
        <taxon>Pseudomonadati</taxon>
        <taxon>Pseudomonadota</taxon>
        <taxon>Betaproteobacteria</taxon>
        <taxon>Burkholderiales</taxon>
        <taxon>Oxalobacteraceae</taxon>
        <taxon>Telluria group</taxon>
        <taxon>Pseudoduganella</taxon>
    </lineage>
</organism>
<evidence type="ECO:0000313" key="2">
    <source>
        <dbReference type="Proteomes" id="UP000450676"/>
    </source>
</evidence>
<proteinExistence type="predicted"/>
<dbReference type="AlphaFoldDB" id="A0A7X4KNI2"/>
<evidence type="ECO:0000313" key="1">
    <source>
        <dbReference type="EMBL" id="MYN09207.1"/>
    </source>
</evidence>
<accession>A0A7X4KNI2</accession>
<protein>
    <submittedName>
        <fullName evidence="1">Uncharacterized protein</fullName>
    </submittedName>
</protein>